<reference evidence="3" key="3">
    <citation type="journal article" date="2010" name="Genome Res.">
        <title>Population genomic sequencing of Coccidioides fungi reveals recent hybridization and transposon control.</title>
        <authorList>
            <person name="Neafsey D.E."/>
            <person name="Barker B.M."/>
            <person name="Sharpton T.J."/>
            <person name="Stajich J.E."/>
            <person name="Park D.J."/>
            <person name="Whiston E."/>
            <person name="Hung C.-Y."/>
            <person name="McMahan C."/>
            <person name="White J."/>
            <person name="Sykes S."/>
            <person name="Heiman D."/>
            <person name="Young S."/>
            <person name="Zeng Q."/>
            <person name="Abouelleil A."/>
            <person name="Aftuck L."/>
            <person name="Bessette D."/>
            <person name="Brown A."/>
            <person name="FitzGerald M."/>
            <person name="Lui A."/>
            <person name="Macdonald J.P."/>
            <person name="Priest M."/>
            <person name="Orbach M.J."/>
            <person name="Galgiani J.N."/>
            <person name="Kirkland T.N."/>
            <person name="Cole G.T."/>
            <person name="Birren B.W."/>
            <person name="Henn M.R."/>
            <person name="Taylor J.W."/>
            <person name="Rounsley S.D."/>
        </authorList>
    </citation>
    <scope>NUCLEOTIDE SEQUENCE [LARGE SCALE GENOMIC DNA]</scope>
    <source>
        <strain evidence="3">RMSCC 3488</strain>
    </source>
</reference>
<feature type="compositionally biased region" description="Polar residues" evidence="1">
    <location>
        <begin position="48"/>
        <end position="58"/>
    </location>
</feature>
<feature type="compositionally biased region" description="Basic and acidic residues" evidence="1">
    <location>
        <begin position="161"/>
        <end position="171"/>
    </location>
</feature>
<accession>A0A0J6FF07</accession>
<dbReference type="EMBL" id="DS268113">
    <property type="protein sequence ID" value="KMM71746.1"/>
    <property type="molecule type" value="Genomic_DNA"/>
</dbReference>
<reference evidence="2 3" key="1">
    <citation type="submission" date="2007-06" db="EMBL/GenBank/DDBJ databases">
        <title>The Genome Sequence of Coccidioides posadasii RMSCC_3488.</title>
        <authorList>
            <consortium name="Coccidioides Genome Resources Consortium"/>
            <consortium name="The Broad Institute Genome Sequencing Platform"/>
            <person name="Henn M.R."/>
            <person name="Sykes S."/>
            <person name="Young S."/>
            <person name="Jaffe D."/>
            <person name="Berlin A."/>
            <person name="Alvarez P."/>
            <person name="Butler J."/>
            <person name="Gnerre S."/>
            <person name="Grabherr M."/>
            <person name="Mauceli E."/>
            <person name="Brockman W."/>
            <person name="Kodira C."/>
            <person name="Alvarado L."/>
            <person name="Zeng Q."/>
            <person name="Crawford M."/>
            <person name="Antoine C."/>
            <person name="Devon K."/>
            <person name="Galgiani J."/>
            <person name="Orsborn K."/>
            <person name="Lewis M.L."/>
            <person name="Nusbaum C."/>
            <person name="Galagan J."/>
            <person name="Birren B."/>
        </authorList>
    </citation>
    <scope>NUCLEOTIDE SEQUENCE [LARGE SCALE GENOMIC DNA]</scope>
    <source>
        <strain evidence="2 3">RMSCC 3488</strain>
    </source>
</reference>
<evidence type="ECO:0000256" key="1">
    <source>
        <dbReference type="SAM" id="MobiDB-lite"/>
    </source>
</evidence>
<reference evidence="3" key="2">
    <citation type="journal article" date="2009" name="Genome Res.">
        <title>Comparative genomic analyses of the human fungal pathogens Coccidioides and their relatives.</title>
        <authorList>
            <person name="Sharpton T.J."/>
            <person name="Stajich J.E."/>
            <person name="Rounsley S.D."/>
            <person name="Gardner M.J."/>
            <person name="Wortman J.R."/>
            <person name="Jordar V.S."/>
            <person name="Maiti R."/>
            <person name="Kodira C.D."/>
            <person name="Neafsey D.E."/>
            <person name="Zeng Q."/>
            <person name="Hung C.-Y."/>
            <person name="McMahan C."/>
            <person name="Muszewska A."/>
            <person name="Grynberg M."/>
            <person name="Mandel M.A."/>
            <person name="Kellner E.M."/>
            <person name="Barker B.M."/>
            <person name="Galgiani J.N."/>
            <person name="Orbach M.J."/>
            <person name="Kirkland T.N."/>
            <person name="Cole G.T."/>
            <person name="Henn M.R."/>
            <person name="Birren B.W."/>
            <person name="Taylor J.W."/>
        </authorList>
    </citation>
    <scope>NUCLEOTIDE SEQUENCE [LARGE SCALE GENOMIC DNA]</scope>
    <source>
        <strain evidence="3">RMSCC 3488</strain>
    </source>
</reference>
<feature type="region of interest" description="Disordered" evidence="1">
    <location>
        <begin position="43"/>
        <end position="76"/>
    </location>
</feature>
<protein>
    <submittedName>
        <fullName evidence="2">Uncharacterized protein</fullName>
    </submittedName>
</protein>
<dbReference type="VEuPathDB" id="FungiDB:CPAG_08047"/>
<organism evidence="2 3">
    <name type="scientific">Coccidioides posadasii RMSCC 3488</name>
    <dbReference type="NCBI Taxonomy" id="454284"/>
    <lineage>
        <taxon>Eukaryota</taxon>
        <taxon>Fungi</taxon>
        <taxon>Dikarya</taxon>
        <taxon>Ascomycota</taxon>
        <taxon>Pezizomycotina</taxon>
        <taxon>Eurotiomycetes</taxon>
        <taxon>Eurotiomycetidae</taxon>
        <taxon>Onygenales</taxon>
        <taxon>Onygenaceae</taxon>
        <taxon>Coccidioides</taxon>
    </lineage>
</organism>
<proteinExistence type="predicted"/>
<name>A0A0J6FF07_COCPO</name>
<sequence>MPEQVAYGITTPVTKQAVSSGSEFPSFRPGQVRSTSCLNWASDGISGKGSTRPASTFTSSSSSDSDSDGLDSKERQRLRTGLNLSLSLSHLSRILPPSTPWTELLACLPAVPRRSTAAPSRGRRDRLQQALLASELLGGIFGGEKKKKKRSMLGRHQGQLTRRERGLEKGVARPSTAGEHLTRRPMSLQGEEEEEGGRPKDTIPNSR</sequence>
<evidence type="ECO:0000313" key="3">
    <source>
        <dbReference type="Proteomes" id="UP000054567"/>
    </source>
</evidence>
<dbReference type="AlphaFoldDB" id="A0A0J6FF07"/>
<gene>
    <name evidence="2" type="ORF">CPAG_08047</name>
</gene>
<dbReference type="Proteomes" id="UP000054567">
    <property type="component" value="Unassembled WGS sequence"/>
</dbReference>
<evidence type="ECO:0000313" key="2">
    <source>
        <dbReference type="EMBL" id="KMM71746.1"/>
    </source>
</evidence>
<feature type="region of interest" description="Disordered" evidence="1">
    <location>
        <begin position="146"/>
        <end position="207"/>
    </location>
</feature>